<dbReference type="GO" id="GO:0009267">
    <property type="term" value="P:cellular response to starvation"/>
    <property type="evidence" value="ECO:0007669"/>
    <property type="project" value="TreeGrafter"/>
</dbReference>
<evidence type="ECO:0008006" key="4">
    <source>
        <dbReference type="Google" id="ProtNLM"/>
    </source>
</evidence>
<gene>
    <name evidence="2" type="ORF">GW7_20601</name>
</gene>
<accession>G5ANT7</accession>
<name>G5ANT7_HETGA</name>
<sequence length="231" mass="25349">MVSPSWKAALAPDVPGRGPRPLARDLVNSVDDAEGLYVAVQRCLLCNGSSESDSATTSSTVSKFAEARRTTYLSGQWVCDDHNRDTSISITGPWMLNTGDHSANYSWVEEKKTMQGPDMEHNSPADTISAALCTQLVNILSHTLNVNLLKRVKFDQLQPLHMNLMYLVRSSSEHLGRSGPFEVRADLEESMEFVDPGVTGEADESGDEHISNEETDLGTDWQNLPSKPSVL</sequence>
<feature type="compositionally biased region" description="Polar residues" evidence="1">
    <location>
        <begin position="220"/>
        <end position="231"/>
    </location>
</feature>
<dbReference type="GO" id="GO:0035032">
    <property type="term" value="C:phosphatidylinositol 3-kinase complex, class III"/>
    <property type="evidence" value="ECO:0007669"/>
    <property type="project" value="TreeGrafter"/>
</dbReference>
<organism evidence="2 3">
    <name type="scientific">Heterocephalus glaber</name>
    <name type="common">Naked mole rat</name>
    <dbReference type="NCBI Taxonomy" id="10181"/>
    <lineage>
        <taxon>Eukaryota</taxon>
        <taxon>Metazoa</taxon>
        <taxon>Chordata</taxon>
        <taxon>Craniata</taxon>
        <taxon>Vertebrata</taxon>
        <taxon>Euteleostomi</taxon>
        <taxon>Mammalia</taxon>
        <taxon>Eutheria</taxon>
        <taxon>Euarchontoglires</taxon>
        <taxon>Glires</taxon>
        <taxon>Rodentia</taxon>
        <taxon>Hystricomorpha</taxon>
        <taxon>Bathyergidae</taxon>
        <taxon>Heterocephalus</taxon>
    </lineage>
</organism>
<dbReference type="Proteomes" id="UP000006813">
    <property type="component" value="Unassembled WGS sequence"/>
</dbReference>
<proteinExistence type="predicted"/>
<reference evidence="2 3" key="1">
    <citation type="journal article" date="2011" name="Nature">
        <title>Genome sequencing reveals insights into physiology and longevity of the naked mole rat.</title>
        <authorList>
            <person name="Kim E.B."/>
            <person name="Fang X."/>
            <person name="Fushan A.A."/>
            <person name="Huang Z."/>
            <person name="Lobanov A.V."/>
            <person name="Han L."/>
            <person name="Marino S.M."/>
            <person name="Sun X."/>
            <person name="Turanov A.A."/>
            <person name="Yang P."/>
            <person name="Yim S.H."/>
            <person name="Zhao X."/>
            <person name="Kasaikina M.V."/>
            <person name="Stoletzki N."/>
            <person name="Peng C."/>
            <person name="Polak P."/>
            <person name="Xiong Z."/>
            <person name="Kiezun A."/>
            <person name="Zhu Y."/>
            <person name="Chen Y."/>
            <person name="Kryukov G.V."/>
            <person name="Zhang Q."/>
            <person name="Peshkin L."/>
            <person name="Yang L."/>
            <person name="Bronson R.T."/>
            <person name="Buffenstein R."/>
            <person name="Wang B."/>
            <person name="Han C."/>
            <person name="Li Q."/>
            <person name="Chen L."/>
            <person name="Zhao W."/>
            <person name="Sunyaev S.R."/>
            <person name="Park T.J."/>
            <person name="Zhang G."/>
            <person name="Wang J."/>
            <person name="Gladyshev V.N."/>
        </authorList>
    </citation>
    <scope>NUCLEOTIDE SEQUENCE [LARGE SCALE GENOMIC DNA]</scope>
</reference>
<evidence type="ECO:0000313" key="2">
    <source>
        <dbReference type="EMBL" id="EHA98697.1"/>
    </source>
</evidence>
<dbReference type="STRING" id="10181.G5ANT7"/>
<evidence type="ECO:0000256" key="1">
    <source>
        <dbReference type="SAM" id="MobiDB-lite"/>
    </source>
</evidence>
<dbReference type="PANTHER" id="PTHR13664:SF0">
    <property type="entry name" value="BECLIN 1-ASSOCIATED AUTOPHAGY-RELATED KEY REGULATOR"/>
    <property type="match status" value="1"/>
</dbReference>
<dbReference type="GO" id="GO:0043495">
    <property type="term" value="F:protein-membrane adaptor activity"/>
    <property type="evidence" value="ECO:0007669"/>
    <property type="project" value="TreeGrafter"/>
</dbReference>
<dbReference type="AlphaFoldDB" id="G5ANT7"/>
<dbReference type="GO" id="GO:0000423">
    <property type="term" value="P:mitophagy"/>
    <property type="evidence" value="ECO:0007669"/>
    <property type="project" value="TreeGrafter"/>
</dbReference>
<dbReference type="GO" id="GO:0000045">
    <property type="term" value="P:autophagosome assembly"/>
    <property type="evidence" value="ECO:0007669"/>
    <property type="project" value="TreeGrafter"/>
</dbReference>
<feature type="region of interest" description="Disordered" evidence="1">
    <location>
        <begin position="195"/>
        <end position="231"/>
    </location>
</feature>
<dbReference type="PANTHER" id="PTHR13664">
    <property type="entry name" value="BECLIN 1-ASSOCIATED AUTOPHAGY-RELATED KEY REGULATOR"/>
    <property type="match status" value="1"/>
</dbReference>
<dbReference type="GO" id="GO:0016240">
    <property type="term" value="P:autophagosome membrane docking"/>
    <property type="evidence" value="ECO:0007669"/>
    <property type="project" value="TreeGrafter"/>
</dbReference>
<dbReference type="GO" id="GO:0097629">
    <property type="term" value="C:extrinsic component of omegasome membrane"/>
    <property type="evidence" value="ECO:0007669"/>
    <property type="project" value="TreeGrafter"/>
</dbReference>
<dbReference type="GO" id="GO:0097632">
    <property type="term" value="C:extrinsic component of phagophore assembly site membrane"/>
    <property type="evidence" value="ECO:0007669"/>
    <property type="project" value="TreeGrafter"/>
</dbReference>
<evidence type="ECO:0000313" key="3">
    <source>
        <dbReference type="Proteomes" id="UP000006813"/>
    </source>
</evidence>
<protein>
    <recommendedName>
        <fullName evidence="4">Beclin 1-associated autophagy-related key regulator</fullName>
    </recommendedName>
</protein>
<dbReference type="GO" id="GO:0035014">
    <property type="term" value="F:phosphatidylinositol 3-kinase regulator activity"/>
    <property type="evidence" value="ECO:0007669"/>
    <property type="project" value="TreeGrafter"/>
</dbReference>
<dbReference type="GO" id="GO:0005776">
    <property type="term" value="C:autophagosome"/>
    <property type="evidence" value="ECO:0007669"/>
    <property type="project" value="TreeGrafter"/>
</dbReference>
<dbReference type="EMBL" id="JH166233">
    <property type="protein sequence ID" value="EHA98697.1"/>
    <property type="molecule type" value="Genomic_DNA"/>
</dbReference>
<dbReference type="InParanoid" id="G5ANT7"/>